<keyword evidence="1" id="KW-0812">Transmembrane</keyword>
<dbReference type="EMBL" id="MDYQ01000076">
    <property type="protein sequence ID" value="PRP83799.1"/>
    <property type="molecule type" value="Genomic_DNA"/>
</dbReference>
<evidence type="ECO:0000313" key="2">
    <source>
        <dbReference type="EMBL" id="PRP83799.1"/>
    </source>
</evidence>
<dbReference type="InParanoid" id="A0A2P6NIP0"/>
<accession>A0A2P6NIP0</accession>
<evidence type="ECO:0000256" key="1">
    <source>
        <dbReference type="SAM" id="Phobius"/>
    </source>
</evidence>
<sequence length="137" mass="15711">MKCPIIDINAEAVRIVLHSKGVFGSVSITSSDISNNWGDNYIEVLKTSDPLVTYNRYWEAVFMLRRFLVAIAYVFITDRQLSAAVMLILIFVGNNDMIHMFHLVLIYTPIAFSTILVIHKAWKKSKKRVEQGKKRCC</sequence>
<gene>
    <name evidence="2" type="ORF">PROFUN_08997</name>
</gene>
<dbReference type="Proteomes" id="UP000241769">
    <property type="component" value="Unassembled WGS sequence"/>
</dbReference>
<evidence type="ECO:0000313" key="3">
    <source>
        <dbReference type="Proteomes" id="UP000241769"/>
    </source>
</evidence>
<proteinExistence type="predicted"/>
<dbReference type="AlphaFoldDB" id="A0A2P6NIP0"/>
<comment type="caution">
    <text evidence="2">The sequence shown here is derived from an EMBL/GenBank/DDBJ whole genome shotgun (WGS) entry which is preliminary data.</text>
</comment>
<keyword evidence="1" id="KW-0472">Membrane</keyword>
<feature type="transmembrane region" description="Helical" evidence="1">
    <location>
        <begin position="67"/>
        <end position="92"/>
    </location>
</feature>
<keyword evidence="3" id="KW-1185">Reference proteome</keyword>
<name>A0A2P6NIP0_9EUKA</name>
<keyword evidence="1" id="KW-1133">Transmembrane helix</keyword>
<feature type="transmembrane region" description="Helical" evidence="1">
    <location>
        <begin position="98"/>
        <end position="118"/>
    </location>
</feature>
<reference evidence="2 3" key="1">
    <citation type="journal article" date="2018" name="Genome Biol. Evol.">
        <title>Multiple Roots of Fruiting Body Formation in Amoebozoa.</title>
        <authorList>
            <person name="Hillmann F."/>
            <person name="Forbes G."/>
            <person name="Novohradska S."/>
            <person name="Ferling I."/>
            <person name="Riege K."/>
            <person name="Groth M."/>
            <person name="Westermann M."/>
            <person name="Marz M."/>
            <person name="Spaller T."/>
            <person name="Winckler T."/>
            <person name="Schaap P."/>
            <person name="Glockner G."/>
        </authorList>
    </citation>
    <scope>NUCLEOTIDE SEQUENCE [LARGE SCALE GENOMIC DNA]</scope>
    <source>
        <strain evidence="2 3">Jena</strain>
    </source>
</reference>
<organism evidence="2 3">
    <name type="scientific">Planoprotostelium fungivorum</name>
    <dbReference type="NCBI Taxonomy" id="1890364"/>
    <lineage>
        <taxon>Eukaryota</taxon>
        <taxon>Amoebozoa</taxon>
        <taxon>Evosea</taxon>
        <taxon>Variosea</taxon>
        <taxon>Cavosteliida</taxon>
        <taxon>Cavosteliaceae</taxon>
        <taxon>Planoprotostelium</taxon>
    </lineage>
</organism>
<protein>
    <submittedName>
        <fullName evidence="2">Uncharacterized protein</fullName>
    </submittedName>
</protein>